<accession>A0AAD7IEG6</accession>
<comment type="caution">
    <text evidence="2">The sequence shown here is derived from an EMBL/GenBank/DDBJ whole genome shotgun (WGS) entry which is preliminary data.</text>
</comment>
<reference evidence="2" key="1">
    <citation type="submission" date="2023-03" db="EMBL/GenBank/DDBJ databases">
        <title>Massive genome expansion in bonnet fungi (Mycena s.s.) driven by repeated elements and novel gene families across ecological guilds.</title>
        <authorList>
            <consortium name="Lawrence Berkeley National Laboratory"/>
            <person name="Harder C.B."/>
            <person name="Miyauchi S."/>
            <person name="Viragh M."/>
            <person name="Kuo A."/>
            <person name="Thoen E."/>
            <person name="Andreopoulos B."/>
            <person name="Lu D."/>
            <person name="Skrede I."/>
            <person name="Drula E."/>
            <person name="Henrissat B."/>
            <person name="Morin E."/>
            <person name="Kohler A."/>
            <person name="Barry K."/>
            <person name="LaButti K."/>
            <person name="Morin E."/>
            <person name="Salamov A."/>
            <person name="Lipzen A."/>
            <person name="Mereny Z."/>
            <person name="Hegedus B."/>
            <person name="Baldrian P."/>
            <person name="Stursova M."/>
            <person name="Weitz H."/>
            <person name="Taylor A."/>
            <person name="Grigoriev I.V."/>
            <person name="Nagy L.G."/>
            <person name="Martin F."/>
            <person name="Kauserud H."/>
        </authorList>
    </citation>
    <scope>NUCLEOTIDE SEQUENCE</scope>
    <source>
        <strain evidence="2">CBHHK182m</strain>
    </source>
</reference>
<proteinExistence type="predicted"/>
<dbReference type="InterPro" id="IPR013149">
    <property type="entry name" value="ADH-like_C"/>
</dbReference>
<dbReference type="PANTHER" id="PTHR45348:SF2">
    <property type="entry name" value="ZINC-TYPE ALCOHOL DEHYDROGENASE-LIKE PROTEIN C2E1P3.01"/>
    <property type="match status" value="1"/>
</dbReference>
<dbReference type="SUPFAM" id="SSF50129">
    <property type="entry name" value="GroES-like"/>
    <property type="match status" value="1"/>
</dbReference>
<dbReference type="EMBL" id="JARKIB010000105">
    <property type="protein sequence ID" value="KAJ7739922.1"/>
    <property type="molecule type" value="Genomic_DNA"/>
</dbReference>
<dbReference type="SUPFAM" id="SSF51735">
    <property type="entry name" value="NAD(P)-binding Rossmann-fold domains"/>
    <property type="match status" value="1"/>
</dbReference>
<dbReference type="InterPro" id="IPR011032">
    <property type="entry name" value="GroES-like_sf"/>
</dbReference>
<evidence type="ECO:0000313" key="3">
    <source>
        <dbReference type="Proteomes" id="UP001215598"/>
    </source>
</evidence>
<dbReference type="InterPro" id="IPR013154">
    <property type="entry name" value="ADH-like_N"/>
</dbReference>
<dbReference type="Proteomes" id="UP001215598">
    <property type="component" value="Unassembled WGS sequence"/>
</dbReference>
<dbReference type="InterPro" id="IPR036291">
    <property type="entry name" value="NAD(P)-bd_dom_sf"/>
</dbReference>
<dbReference type="Pfam" id="PF08240">
    <property type="entry name" value="ADH_N"/>
    <property type="match status" value="1"/>
</dbReference>
<dbReference type="Gene3D" id="3.40.50.720">
    <property type="entry name" value="NAD(P)-binding Rossmann-like Domain"/>
    <property type="match status" value="1"/>
</dbReference>
<dbReference type="InterPro" id="IPR020843">
    <property type="entry name" value="ER"/>
</dbReference>
<evidence type="ECO:0000313" key="2">
    <source>
        <dbReference type="EMBL" id="KAJ7739922.1"/>
    </source>
</evidence>
<dbReference type="Gene3D" id="3.90.180.10">
    <property type="entry name" value="Medium-chain alcohol dehydrogenases, catalytic domain"/>
    <property type="match status" value="1"/>
</dbReference>
<dbReference type="PANTHER" id="PTHR45348">
    <property type="entry name" value="HYPOTHETICAL OXIDOREDUCTASE (EUROFUNG)"/>
    <property type="match status" value="1"/>
</dbReference>
<keyword evidence="3" id="KW-1185">Reference proteome</keyword>
<feature type="domain" description="Enoyl reductase (ER)" evidence="1">
    <location>
        <begin position="11"/>
        <end position="350"/>
    </location>
</feature>
<dbReference type="Pfam" id="PF00107">
    <property type="entry name" value="ADH_zinc_N"/>
    <property type="match status" value="1"/>
</dbReference>
<dbReference type="GO" id="GO:0016651">
    <property type="term" value="F:oxidoreductase activity, acting on NAD(P)H"/>
    <property type="evidence" value="ECO:0007669"/>
    <property type="project" value="InterPro"/>
</dbReference>
<dbReference type="SMART" id="SM00829">
    <property type="entry name" value="PKS_ER"/>
    <property type="match status" value="1"/>
</dbReference>
<dbReference type="InterPro" id="IPR047122">
    <property type="entry name" value="Trans-enoyl_RdTase-like"/>
</dbReference>
<dbReference type="AlphaFoldDB" id="A0AAD7IEG6"/>
<evidence type="ECO:0000259" key="1">
    <source>
        <dbReference type="SMART" id="SM00829"/>
    </source>
</evidence>
<name>A0AAD7IEG6_9AGAR</name>
<dbReference type="CDD" id="cd08249">
    <property type="entry name" value="enoyl_reductase_like"/>
    <property type="match status" value="1"/>
</dbReference>
<protein>
    <submittedName>
        <fullName evidence="2">GroES-like protein</fullName>
    </submittedName>
</protein>
<gene>
    <name evidence="2" type="ORF">B0H16DRAFT_1568305</name>
</gene>
<sequence length="357" mass="37938">MSTQQSVIIQSPHAPFMLAPGPIPSPAKGEVLIKVMSVALNPANWIQREYDILIDKYPVVLGSDIAGVVEEIGEGVESFKKGDRVFAAALAGGFQQYTTLPAAITIPIPGGTSFDEVATFPITFSTACVGLFAPAPIGLGLNPTFSWDKPQQGKSALVIGGGTSVGQFAIQLFRFLGFTRIVAYASKAHFEYLKQLGATKCIDRREVPVDSLSAHPAMSPAVDVVYDTGPVSSLNAAYDCVVEGGKLVAVQPRAHSERDLEQKKLTLVRVHGYYAGPDVIKFERDDVAGYAAVPEHTVFGKLLMKNLPEILAKGAVVGNRYEVLPNGLAGILEGLERLQKGGVSGVKLIAHPQDATA</sequence>
<organism evidence="2 3">
    <name type="scientific">Mycena metata</name>
    <dbReference type="NCBI Taxonomy" id="1033252"/>
    <lineage>
        <taxon>Eukaryota</taxon>
        <taxon>Fungi</taxon>
        <taxon>Dikarya</taxon>
        <taxon>Basidiomycota</taxon>
        <taxon>Agaricomycotina</taxon>
        <taxon>Agaricomycetes</taxon>
        <taxon>Agaricomycetidae</taxon>
        <taxon>Agaricales</taxon>
        <taxon>Marasmiineae</taxon>
        <taxon>Mycenaceae</taxon>
        <taxon>Mycena</taxon>
    </lineage>
</organism>